<comment type="caution">
    <text evidence="2">The sequence shown here is derived from an EMBL/GenBank/DDBJ whole genome shotgun (WGS) entry which is preliminary data.</text>
</comment>
<proteinExistence type="predicted"/>
<protein>
    <submittedName>
        <fullName evidence="2">Uncharacterized protein</fullName>
    </submittedName>
</protein>
<gene>
    <name evidence="2" type="ORF">UU56_C0027G0005</name>
</gene>
<evidence type="ECO:0000313" key="3">
    <source>
        <dbReference type="Proteomes" id="UP000034493"/>
    </source>
</evidence>
<reference evidence="2 3" key="1">
    <citation type="journal article" date="2015" name="Nature">
        <title>rRNA introns, odd ribosomes, and small enigmatic genomes across a large radiation of phyla.</title>
        <authorList>
            <person name="Brown C.T."/>
            <person name="Hug L.A."/>
            <person name="Thomas B.C."/>
            <person name="Sharon I."/>
            <person name="Castelle C.J."/>
            <person name="Singh A."/>
            <person name="Wilkins M.J."/>
            <person name="Williams K.H."/>
            <person name="Banfield J.F."/>
        </authorList>
    </citation>
    <scope>NUCLEOTIDE SEQUENCE [LARGE SCALE GENOMIC DNA]</scope>
</reference>
<evidence type="ECO:0000256" key="1">
    <source>
        <dbReference type="SAM" id="MobiDB-lite"/>
    </source>
</evidence>
<dbReference type="EMBL" id="LCBC01000027">
    <property type="protein sequence ID" value="KKS02857.1"/>
    <property type="molecule type" value="Genomic_DNA"/>
</dbReference>
<accession>A0A0G0VT55</accession>
<dbReference type="AlphaFoldDB" id="A0A0G0VT55"/>
<dbReference type="Proteomes" id="UP000034493">
    <property type="component" value="Unassembled WGS sequence"/>
</dbReference>
<organism evidence="2 3">
    <name type="scientific">Candidatus Curtissbacteria bacterium GW2011_GWA2_41_24</name>
    <dbReference type="NCBI Taxonomy" id="1618411"/>
    <lineage>
        <taxon>Bacteria</taxon>
        <taxon>Candidatus Curtissiibacteriota</taxon>
    </lineage>
</organism>
<feature type="region of interest" description="Disordered" evidence="1">
    <location>
        <begin position="47"/>
        <end position="69"/>
    </location>
</feature>
<sequence length="69" mass="8003">MERRDATHPKGIHLDPTVRTTFDNGSIFEIRGSTSIVEGMSWKQMMHQESLGRQSRKQARTLGLKRRSY</sequence>
<name>A0A0G0VT55_9BACT</name>
<evidence type="ECO:0000313" key="2">
    <source>
        <dbReference type="EMBL" id="KKS02857.1"/>
    </source>
</evidence>
<feature type="compositionally biased region" description="Basic residues" evidence="1">
    <location>
        <begin position="54"/>
        <end position="69"/>
    </location>
</feature>